<name>A0A8X6W5W0_TRICX</name>
<keyword evidence="2" id="KW-1185">Reference proteome</keyword>
<dbReference type="AlphaFoldDB" id="A0A8X6W5W0"/>
<dbReference type="EMBL" id="BMAU01021385">
    <property type="protein sequence ID" value="GFY28529.1"/>
    <property type="molecule type" value="Genomic_DNA"/>
</dbReference>
<accession>A0A8X6W5W0</accession>
<reference evidence="1" key="1">
    <citation type="submission" date="2020-08" db="EMBL/GenBank/DDBJ databases">
        <title>Multicomponent nature underlies the extraordinary mechanical properties of spider dragline silk.</title>
        <authorList>
            <person name="Kono N."/>
            <person name="Nakamura H."/>
            <person name="Mori M."/>
            <person name="Yoshida Y."/>
            <person name="Ohtoshi R."/>
            <person name="Malay A.D."/>
            <person name="Moran D.A.P."/>
            <person name="Tomita M."/>
            <person name="Numata K."/>
            <person name="Arakawa K."/>
        </authorList>
    </citation>
    <scope>NUCLEOTIDE SEQUENCE</scope>
</reference>
<organism evidence="1 2">
    <name type="scientific">Trichonephila clavipes</name>
    <name type="common">Golden silk orbweaver</name>
    <name type="synonym">Nephila clavipes</name>
    <dbReference type="NCBI Taxonomy" id="2585209"/>
    <lineage>
        <taxon>Eukaryota</taxon>
        <taxon>Metazoa</taxon>
        <taxon>Ecdysozoa</taxon>
        <taxon>Arthropoda</taxon>
        <taxon>Chelicerata</taxon>
        <taxon>Arachnida</taxon>
        <taxon>Araneae</taxon>
        <taxon>Araneomorphae</taxon>
        <taxon>Entelegynae</taxon>
        <taxon>Araneoidea</taxon>
        <taxon>Nephilidae</taxon>
        <taxon>Trichonephila</taxon>
    </lineage>
</organism>
<evidence type="ECO:0000313" key="2">
    <source>
        <dbReference type="Proteomes" id="UP000887159"/>
    </source>
</evidence>
<dbReference type="Proteomes" id="UP000887159">
    <property type="component" value="Unassembled WGS sequence"/>
</dbReference>
<comment type="caution">
    <text evidence="1">The sequence shown here is derived from an EMBL/GenBank/DDBJ whole genome shotgun (WGS) entry which is preliminary data.</text>
</comment>
<evidence type="ECO:0000313" key="1">
    <source>
        <dbReference type="EMBL" id="GFY28529.1"/>
    </source>
</evidence>
<proteinExistence type="predicted"/>
<protein>
    <submittedName>
        <fullName evidence="1">Uncharacterized protein</fullName>
    </submittedName>
</protein>
<gene>
    <name evidence="1" type="ORF">TNCV_4149601</name>
</gene>
<sequence>MATIAELPWQRACGQQCSVESRVRVPIPLVVDLMRVTSVKAKSSLNCVGLEGRGPTQVLIPSFDHD</sequence>